<proteinExistence type="predicted"/>
<comment type="caution">
    <text evidence="9">The sequence shown here is derived from an EMBL/GenBank/DDBJ whole genome shotgun (WGS) entry which is preliminary data.</text>
</comment>
<dbReference type="SMART" id="SM00332">
    <property type="entry name" value="PP2Cc"/>
    <property type="match status" value="1"/>
</dbReference>
<dbReference type="EMBL" id="CM031811">
    <property type="protein sequence ID" value="KAG6659169.1"/>
    <property type="molecule type" value="Genomic_DNA"/>
</dbReference>
<evidence type="ECO:0000256" key="4">
    <source>
        <dbReference type="ARBA" id="ARBA00022801"/>
    </source>
</evidence>
<feature type="region of interest" description="Disordered" evidence="7">
    <location>
        <begin position="43"/>
        <end position="62"/>
    </location>
</feature>
<gene>
    <name evidence="9" type="ORF">CIPAW_03G014300</name>
</gene>
<dbReference type="CDD" id="cd00143">
    <property type="entry name" value="PP2Cc"/>
    <property type="match status" value="1"/>
</dbReference>
<dbReference type="InterPro" id="IPR001932">
    <property type="entry name" value="PPM-type_phosphatase-like_dom"/>
</dbReference>
<name>A0A8T1QY64_CARIL</name>
<dbReference type="GO" id="GO:0046872">
    <property type="term" value="F:metal ion binding"/>
    <property type="evidence" value="ECO:0007669"/>
    <property type="project" value="UniProtKB-KW"/>
</dbReference>
<keyword evidence="3" id="KW-0479">Metal-binding</keyword>
<organism evidence="9 10">
    <name type="scientific">Carya illinoinensis</name>
    <name type="common">Pecan</name>
    <dbReference type="NCBI Taxonomy" id="32201"/>
    <lineage>
        <taxon>Eukaryota</taxon>
        <taxon>Viridiplantae</taxon>
        <taxon>Streptophyta</taxon>
        <taxon>Embryophyta</taxon>
        <taxon>Tracheophyta</taxon>
        <taxon>Spermatophyta</taxon>
        <taxon>Magnoliopsida</taxon>
        <taxon>eudicotyledons</taxon>
        <taxon>Gunneridae</taxon>
        <taxon>Pentapetalae</taxon>
        <taxon>rosids</taxon>
        <taxon>fabids</taxon>
        <taxon>Fagales</taxon>
        <taxon>Juglandaceae</taxon>
        <taxon>Carya</taxon>
    </lineage>
</organism>
<feature type="domain" description="PPM-type phosphatase" evidence="8">
    <location>
        <begin position="195"/>
        <end position="442"/>
    </location>
</feature>
<evidence type="ECO:0000256" key="7">
    <source>
        <dbReference type="SAM" id="MobiDB-lite"/>
    </source>
</evidence>
<evidence type="ECO:0000256" key="1">
    <source>
        <dbReference type="ARBA" id="ARBA00001936"/>
    </source>
</evidence>
<dbReference type="GO" id="GO:0004722">
    <property type="term" value="F:protein serine/threonine phosphatase activity"/>
    <property type="evidence" value="ECO:0007669"/>
    <property type="project" value="InterPro"/>
</dbReference>
<evidence type="ECO:0000256" key="6">
    <source>
        <dbReference type="ARBA" id="ARBA00023211"/>
    </source>
</evidence>
<dbReference type="Proteomes" id="UP000811609">
    <property type="component" value="Chromosome 3"/>
</dbReference>
<evidence type="ECO:0000259" key="8">
    <source>
        <dbReference type="PROSITE" id="PS51746"/>
    </source>
</evidence>
<reference evidence="9" key="1">
    <citation type="submission" date="2020-12" db="EMBL/GenBank/DDBJ databases">
        <title>WGS assembly of Carya illinoinensis cv. Pawnee.</title>
        <authorList>
            <person name="Platts A."/>
            <person name="Shu S."/>
            <person name="Wright S."/>
            <person name="Barry K."/>
            <person name="Edger P."/>
            <person name="Pires J.C."/>
            <person name="Schmutz J."/>
        </authorList>
    </citation>
    <scope>NUCLEOTIDE SEQUENCE</scope>
    <source>
        <tissue evidence="9">Leaf</tissue>
    </source>
</reference>
<dbReference type="Pfam" id="PF00481">
    <property type="entry name" value="PP2C"/>
    <property type="match status" value="1"/>
</dbReference>
<protein>
    <recommendedName>
        <fullName evidence="8">PPM-type phosphatase domain-containing protein</fullName>
    </recommendedName>
</protein>
<evidence type="ECO:0000313" key="9">
    <source>
        <dbReference type="EMBL" id="KAG6659169.1"/>
    </source>
</evidence>
<keyword evidence="10" id="KW-1185">Reference proteome</keyword>
<dbReference type="InterPro" id="IPR015655">
    <property type="entry name" value="PP2C"/>
</dbReference>
<dbReference type="PROSITE" id="PS51746">
    <property type="entry name" value="PPM_2"/>
    <property type="match status" value="1"/>
</dbReference>
<evidence type="ECO:0000313" key="10">
    <source>
        <dbReference type="Proteomes" id="UP000811609"/>
    </source>
</evidence>
<dbReference type="AlphaFoldDB" id="A0A8T1QY64"/>
<keyword evidence="6" id="KW-0464">Manganese</keyword>
<comment type="cofactor">
    <cofactor evidence="1">
        <name>Mn(2+)</name>
        <dbReference type="ChEBI" id="CHEBI:29035"/>
    </cofactor>
</comment>
<evidence type="ECO:0000256" key="5">
    <source>
        <dbReference type="ARBA" id="ARBA00022842"/>
    </source>
</evidence>
<evidence type="ECO:0000256" key="3">
    <source>
        <dbReference type="ARBA" id="ARBA00022723"/>
    </source>
</evidence>
<comment type="cofactor">
    <cofactor evidence="2">
        <name>Mg(2+)</name>
        <dbReference type="ChEBI" id="CHEBI:18420"/>
    </cofactor>
</comment>
<keyword evidence="5" id="KW-0460">Magnesium</keyword>
<sequence length="450" mass="49996">MALTLTSPSHYPPMTPLSRVGKICVGRKEGSLIFESLNPEISKSSTLTREESHRREKLPRVTGQQENPLQEYIGGRGDHQVEATRFYGERAQDKSGILMIDIPFHEEKIMQENKHRKIYQKGITMPDTHKKENSSALVNDQGSDSFETTKFGGVNGALKSRKRPAKLVVPAYPEMESGEMGRKLENKEFEVEGRNFVLASRKGRRMVMEDGYGVMLDILGDPKQALFAVIDGHGGHAAADYVAKNLGRNIVEALDNVGEEDDRLEKAIRKGYSVTDEEFLSQEISSGACVASVLLKDGELHVASAGDCRVVLSRKGLATVLTNDHRPSREDERLRIQNSGGFVHCRNGVWRVQGSLAVSRSIGDLHLKDWVISEPEIESLRLTSDCDFLIMASDGLWDKVNDQEAVDVVSKEKNLLKSCKKLVDMSCSRGNMDDITVMLINLQYFAVSGS</sequence>
<dbReference type="PANTHER" id="PTHR47992">
    <property type="entry name" value="PROTEIN PHOSPHATASE"/>
    <property type="match status" value="1"/>
</dbReference>
<keyword evidence="4" id="KW-0378">Hydrolase</keyword>
<dbReference type="SMART" id="SM00331">
    <property type="entry name" value="PP2C_SIG"/>
    <property type="match status" value="1"/>
</dbReference>
<evidence type="ECO:0000256" key="2">
    <source>
        <dbReference type="ARBA" id="ARBA00001946"/>
    </source>
</evidence>
<dbReference type="FunFam" id="3.60.40.10:FF:000079">
    <property type="entry name" value="Probable protein phosphatase 2C 74"/>
    <property type="match status" value="1"/>
</dbReference>
<accession>A0A8T1QY64</accession>